<keyword evidence="2" id="KW-0238">DNA-binding</keyword>
<evidence type="ECO:0000256" key="3">
    <source>
        <dbReference type="ARBA" id="ARBA00023163"/>
    </source>
</evidence>
<dbReference type="InterPro" id="IPR014710">
    <property type="entry name" value="RmlC-like_jellyroll"/>
</dbReference>
<evidence type="ECO:0000256" key="1">
    <source>
        <dbReference type="ARBA" id="ARBA00023015"/>
    </source>
</evidence>
<comment type="caution">
    <text evidence="5">The sequence shown here is derived from an EMBL/GenBank/DDBJ whole genome shotgun (WGS) entry which is preliminary data.</text>
</comment>
<reference evidence="5 6" key="1">
    <citation type="submission" date="2018-05" db="EMBL/GenBank/DDBJ databases">
        <title>Kurthia sibirica genome sequence.</title>
        <authorList>
            <person name="Maclea K.S."/>
            <person name="Goen A.E."/>
        </authorList>
    </citation>
    <scope>NUCLEOTIDE SEQUENCE [LARGE SCALE GENOMIC DNA]</scope>
    <source>
        <strain evidence="5 6">ATCC 49154</strain>
    </source>
</reference>
<protein>
    <submittedName>
        <fullName evidence="5">AraC family transcriptional regulator</fullName>
    </submittedName>
</protein>
<dbReference type="SUPFAM" id="SSF46689">
    <property type="entry name" value="Homeodomain-like"/>
    <property type="match status" value="1"/>
</dbReference>
<evidence type="ECO:0000256" key="2">
    <source>
        <dbReference type="ARBA" id="ARBA00023125"/>
    </source>
</evidence>
<dbReference type="PANTHER" id="PTHR43280">
    <property type="entry name" value="ARAC-FAMILY TRANSCRIPTIONAL REGULATOR"/>
    <property type="match status" value="1"/>
</dbReference>
<dbReference type="GO" id="GO:0043565">
    <property type="term" value="F:sequence-specific DNA binding"/>
    <property type="evidence" value="ECO:0007669"/>
    <property type="project" value="InterPro"/>
</dbReference>
<dbReference type="InterPro" id="IPR003313">
    <property type="entry name" value="AraC-bd"/>
</dbReference>
<dbReference type="OrthoDB" id="9778008at2"/>
<keyword evidence="1" id="KW-0805">Transcription regulation</keyword>
<dbReference type="InterPro" id="IPR011051">
    <property type="entry name" value="RmlC_Cupin_sf"/>
</dbReference>
<evidence type="ECO:0000259" key="4">
    <source>
        <dbReference type="PROSITE" id="PS01124"/>
    </source>
</evidence>
<dbReference type="RefSeq" id="WP_109305325.1">
    <property type="nucleotide sequence ID" value="NZ_BJUF01000024.1"/>
</dbReference>
<dbReference type="GO" id="GO:0003700">
    <property type="term" value="F:DNA-binding transcription factor activity"/>
    <property type="evidence" value="ECO:0007669"/>
    <property type="project" value="InterPro"/>
</dbReference>
<dbReference type="Pfam" id="PF02311">
    <property type="entry name" value="AraC_binding"/>
    <property type="match status" value="1"/>
</dbReference>
<dbReference type="Proteomes" id="UP000245938">
    <property type="component" value="Unassembled WGS sequence"/>
</dbReference>
<dbReference type="EMBL" id="QFVR01000005">
    <property type="protein sequence ID" value="PWI25904.1"/>
    <property type="molecule type" value="Genomic_DNA"/>
</dbReference>
<dbReference type="InterPro" id="IPR009057">
    <property type="entry name" value="Homeodomain-like_sf"/>
</dbReference>
<dbReference type="PROSITE" id="PS01124">
    <property type="entry name" value="HTH_ARAC_FAMILY_2"/>
    <property type="match status" value="1"/>
</dbReference>
<keyword evidence="6" id="KW-1185">Reference proteome</keyword>
<feature type="domain" description="HTH araC/xylS-type" evidence="4">
    <location>
        <begin position="193"/>
        <end position="291"/>
    </location>
</feature>
<dbReference type="PROSITE" id="PS00041">
    <property type="entry name" value="HTH_ARAC_FAMILY_1"/>
    <property type="match status" value="1"/>
</dbReference>
<proteinExistence type="predicted"/>
<dbReference type="InterPro" id="IPR020449">
    <property type="entry name" value="Tscrpt_reg_AraC-type_HTH"/>
</dbReference>
<dbReference type="Gene3D" id="1.10.10.60">
    <property type="entry name" value="Homeodomain-like"/>
    <property type="match status" value="2"/>
</dbReference>
<dbReference type="InterPro" id="IPR018060">
    <property type="entry name" value="HTH_AraC"/>
</dbReference>
<sequence length="297" mass="34313">MKRKEFHINQDFHELTKHRMTNLSFACYETTIAATINGYIPLHWHEELQFVLVIHGIAVFQIDDQRVEVEKGCGLFVNSGILHSATEKPGTNCTYICLNISPYFIISQELYVTHTAPYIHATNLAFIAINRHDHWGAQILTLLADIKSLVDNQPLNYEVDLTINFTLIWKNIIGNACKVTTHDVNLVKQTRLKNMIEWIHANYSEKITLEKIASVGQLSRSECCRYFKTSLKTTPLTYVITYRIQKSLVLLQQLELTVTEIAYELGFNSTSYFIEKFKKSMAMTPLTYRKSLVTRRQ</sequence>
<evidence type="ECO:0000313" key="6">
    <source>
        <dbReference type="Proteomes" id="UP000245938"/>
    </source>
</evidence>
<dbReference type="PRINTS" id="PR00032">
    <property type="entry name" value="HTHARAC"/>
</dbReference>
<gene>
    <name evidence="5" type="ORF">DEX24_05055</name>
</gene>
<dbReference type="Gene3D" id="2.60.120.10">
    <property type="entry name" value="Jelly Rolls"/>
    <property type="match status" value="1"/>
</dbReference>
<dbReference type="SMART" id="SM00342">
    <property type="entry name" value="HTH_ARAC"/>
    <property type="match status" value="1"/>
</dbReference>
<name>A0A2U3AMZ0_9BACL</name>
<accession>A0A2U3AMZ0</accession>
<dbReference type="SUPFAM" id="SSF51182">
    <property type="entry name" value="RmlC-like cupins"/>
    <property type="match status" value="1"/>
</dbReference>
<dbReference type="AlphaFoldDB" id="A0A2U3AMZ0"/>
<organism evidence="5 6">
    <name type="scientific">Kurthia sibirica</name>
    <dbReference type="NCBI Taxonomy" id="202750"/>
    <lineage>
        <taxon>Bacteria</taxon>
        <taxon>Bacillati</taxon>
        <taxon>Bacillota</taxon>
        <taxon>Bacilli</taxon>
        <taxon>Bacillales</taxon>
        <taxon>Caryophanaceae</taxon>
        <taxon>Kurthia</taxon>
    </lineage>
</organism>
<dbReference type="Pfam" id="PF12833">
    <property type="entry name" value="HTH_18"/>
    <property type="match status" value="1"/>
</dbReference>
<evidence type="ECO:0000313" key="5">
    <source>
        <dbReference type="EMBL" id="PWI25904.1"/>
    </source>
</evidence>
<dbReference type="PANTHER" id="PTHR43280:SF28">
    <property type="entry name" value="HTH-TYPE TRANSCRIPTIONAL ACTIVATOR RHAS"/>
    <property type="match status" value="1"/>
</dbReference>
<dbReference type="InterPro" id="IPR018062">
    <property type="entry name" value="HTH_AraC-typ_CS"/>
</dbReference>
<keyword evidence="3" id="KW-0804">Transcription</keyword>